<dbReference type="EC" id="2.3.2.27" evidence="4"/>
<dbReference type="InterPro" id="IPR051348">
    <property type="entry name" value="U-box_ubiquitin_ligases"/>
</dbReference>
<protein>
    <recommendedName>
        <fullName evidence="4">RING-type E3 ubiquitin transferase</fullName>
        <ecNumber evidence="4">2.3.2.27</ecNumber>
    </recommendedName>
</protein>
<evidence type="ECO:0000256" key="6">
    <source>
        <dbReference type="ARBA" id="ARBA00022786"/>
    </source>
</evidence>
<dbReference type="AlphaFoldDB" id="A0AAD5BS24"/>
<dbReference type="Gene3D" id="3.30.40.10">
    <property type="entry name" value="Zinc/RING finger domain, C3HC4 (zinc finger)"/>
    <property type="match status" value="1"/>
</dbReference>
<name>A0AAD5BS24_AMBAR</name>
<feature type="domain" description="U-box" evidence="8">
    <location>
        <begin position="197"/>
        <end position="229"/>
    </location>
</feature>
<dbReference type="Proteomes" id="UP001206925">
    <property type="component" value="Unassembled WGS sequence"/>
</dbReference>
<feature type="domain" description="Protein kinase" evidence="7">
    <location>
        <begin position="1"/>
        <end position="203"/>
    </location>
</feature>
<dbReference type="InterPro" id="IPR003613">
    <property type="entry name" value="Ubox_domain"/>
</dbReference>
<evidence type="ECO:0000259" key="8">
    <source>
        <dbReference type="PROSITE" id="PS51698"/>
    </source>
</evidence>
<dbReference type="GO" id="GO:0016567">
    <property type="term" value="P:protein ubiquitination"/>
    <property type="evidence" value="ECO:0007669"/>
    <property type="project" value="InterPro"/>
</dbReference>
<dbReference type="SUPFAM" id="SSF57850">
    <property type="entry name" value="RING/U-box"/>
    <property type="match status" value="1"/>
</dbReference>
<evidence type="ECO:0000313" key="9">
    <source>
        <dbReference type="EMBL" id="KAI7728626.1"/>
    </source>
</evidence>
<dbReference type="SUPFAM" id="SSF56112">
    <property type="entry name" value="Protein kinase-like (PK-like)"/>
    <property type="match status" value="1"/>
</dbReference>
<evidence type="ECO:0000256" key="3">
    <source>
        <dbReference type="ARBA" id="ARBA00004906"/>
    </source>
</evidence>
<dbReference type="EMBL" id="JAMZMK010011181">
    <property type="protein sequence ID" value="KAI7728626.1"/>
    <property type="molecule type" value="Genomic_DNA"/>
</dbReference>
<evidence type="ECO:0000313" key="10">
    <source>
        <dbReference type="Proteomes" id="UP001206925"/>
    </source>
</evidence>
<dbReference type="InterPro" id="IPR011009">
    <property type="entry name" value="Kinase-like_dom_sf"/>
</dbReference>
<dbReference type="Pfam" id="PF00069">
    <property type="entry name" value="Pkinase"/>
    <property type="match status" value="1"/>
</dbReference>
<gene>
    <name evidence="9" type="ORF">M8C21_028665</name>
</gene>
<reference evidence="9" key="1">
    <citation type="submission" date="2022-06" db="EMBL/GenBank/DDBJ databases">
        <title>Uncovering the hologenomic basis of an extraordinary plant invasion.</title>
        <authorList>
            <person name="Bieker V.C."/>
            <person name="Martin M.D."/>
            <person name="Gilbert T."/>
            <person name="Hodgins K."/>
            <person name="Battlay P."/>
            <person name="Petersen B."/>
            <person name="Wilson J."/>
        </authorList>
    </citation>
    <scope>NUCLEOTIDE SEQUENCE</scope>
    <source>
        <strain evidence="9">AA19_3_7</strain>
        <tissue evidence="9">Leaf</tissue>
    </source>
</reference>
<accession>A0AAD5BS24</accession>
<dbReference type="GO" id="GO:0005524">
    <property type="term" value="F:ATP binding"/>
    <property type="evidence" value="ECO:0007669"/>
    <property type="project" value="InterPro"/>
</dbReference>
<dbReference type="PROSITE" id="PS51698">
    <property type="entry name" value="U_BOX"/>
    <property type="match status" value="1"/>
</dbReference>
<organism evidence="9 10">
    <name type="scientific">Ambrosia artemisiifolia</name>
    <name type="common">Common ragweed</name>
    <dbReference type="NCBI Taxonomy" id="4212"/>
    <lineage>
        <taxon>Eukaryota</taxon>
        <taxon>Viridiplantae</taxon>
        <taxon>Streptophyta</taxon>
        <taxon>Embryophyta</taxon>
        <taxon>Tracheophyta</taxon>
        <taxon>Spermatophyta</taxon>
        <taxon>Magnoliopsida</taxon>
        <taxon>eudicotyledons</taxon>
        <taxon>Gunneridae</taxon>
        <taxon>Pentapetalae</taxon>
        <taxon>asterids</taxon>
        <taxon>campanulids</taxon>
        <taxon>Asterales</taxon>
        <taxon>Asteraceae</taxon>
        <taxon>Asteroideae</taxon>
        <taxon>Heliantheae alliance</taxon>
        <taxon>Heliantheae</taxon>
        <taxon>Ambrosia</taxon>
    </lineage>
</organism>
<proteinExistence type="predicted"/>
<comment type="function">
    <text evidence="2">Functions as an E3 ubiquitin ligase.</text>
</comment>
<dbReference type="GO" id="GO:0004672">
    <property type="term" value="F:protein kinase activity"/>
    <property type="evidence" value="ECO:0007669"/>
    <property type="project" value="InterPro"/>
</dbReference>
<keyword evidence="5" id="KW-0808">Transferase</keyword>
<sequence length="229" mass="26182">MENRILDERLFHKNDTPPIPWFDRFRISWEVASTLYFLHNAKPKSIVHRDLKPSNILPDKNVVSKIRDGDLSTMLQSDFASTSTIYKDTSPAGTLCYNDPVYQRTRLALGMALLQLFTTRPAIAVTHVVETAIENEGECVGKWPIDEAKELAYLGLSCAELRRKYSQGFKNMVLPVLERLKAVMNEAQRSTYMTRHTPPNHFICPILKDVMVDPCVVGDGYTYDRRAME</sequence>
<dbReference type="InterPro" id="IPR000719">
    <property type="entry name" value="Prot_kinase_dom"/>
</dbReference>
<comment type="catalytic activity">
    <reaction evidence="1">
        <text>S-ubiquitinyl-[E2 ubiquitin-conjugating enzyme]-L-cysteine + [acceptor protein]-L-lysine = [E2 ubiquitin-conjugating enzyme]-L-cysteine + N(6)-ubiquitinyl-[acceptor protein]-L-lysine.</text>
        <dbReference type="EC" id="2.3.2.27"/>
    </reaction>
</comment>
<keyword evidence="10" id="KW-1185">Reference proteome</keyword>
<keyword evidence="6" id="KW-0833">Ubl conjugation pathway</keyword>
<dbReference type="PANTHER" id="PTHR45647">
    <property type="entry name" value="OS02G0152300 PROTEIN"/>
    <property type="match status" value="1"/>
</dbReference>
<dbReference type="Gene3D" id="1.10.510.10">
    <property type="entry name" value="Transferase(Phosphotransferase) domain 1"/>
    <property type="match status" value="1"/>
</dbReference>
<comment type="caution">
    <text evidence="9">The sequence shown here is derived from an EMBL/GenBank/DDBJ whole genome shotgun (WGS) entry which is preliminary data.</text>
</comment>
<dbReference type="GO" id="GO:0061630">
    <property type="term" value="F:ubiquitin protein ligase activity"/>
    <property type="evidence" value="ECO:0007669"/>
    <property type="project" value="UniProtKB-EC"/>
</dbReference>
<dbReference type="InterPro" id="IPR013083">
    <property type="entry name" value="Znf_RING/FYVE/PHD"/>
</dbReference>
<evidence type="ECO:0000256" key="2">
    <source>
        <dbReference type="ARBA" id="ARBA00003861"/>
    </source>
</evidence>
<evidence type="ECO:0000256" key="1">
    <source>
        <dbReference type="ARBA" id="ARBA00000900"/>
    </source>
</evidence>
<evidence type="ECO:0000256" key="5">
    <source>
        <dbReference type="ARBA" id="ARBA00022679"/>
    </source>
</evidence>
<dbReference type="PANTHER" id="PTHR45647:SF15">
    <property type="entry name" value="U-BOX DOMAIN-CONTAINING PROTEIN 35"/>
    <property type="match status" value="1"/>
</dbReference>
<evidence type="ECO:0000259" key="7">
    <source>
        <dbReference type="PROSITE" id="PS50011"/>
    </source>
</evidence>
<comment type="pathway">
    <text evidence="3">Protein modification; protein ubiquitination.</text>
</comment>
<dbReference type="Pfam" id="PF04564">
    <property type="entry name" value="U-box"/>
    <property type="match status" value="1"/>
</dbReference>
<dbReference type="PROSITE" id="PS50011">
    <property type="entry name" value="PROTEIN_KINASE_DOM"/>
    <property type="match status" value="1"/>
</dbReference>
<evidence type="ECO:0000256" key="4">
    <source>
        <dbReference type="ARBA" id="ARBA00012483"/>
    </source>
</evidence>